<evidence type="ECO:0000313" key="4">
    <source>
        <dbReference type="Proteomes" id="UP000596742"/>
    </source>
</evidence>
<dbReference type="GO" id="GO:0005507">
    <property type="term" value="F:copper ion binding"/>
    <property type="evidence" value="ECO:0007669"/>
    <property type="project" value="InterPro"/>
</dbReference>
<feature type="compositionally biased region" description="Gly residues" evidence="1">
    <location>
        <begin position="298"/>
        <end position="311"/>
    </location>
</feature>
<dbReference type="EMBL" id="UYJE01009297">
    <property type="protein sequence ID" value="VDI72134.1"/>
    <property type="molecule type" value="Genomic_DNA"/>
</dbReference>
<proteinExistence type="predicted"/>
<feature type="region of interest" description="Disordered" evidence="1">
    <location>
        <begin position="1"/>
        <end position="28"/>
    </location>
</feature>
<reference evidence="3" key="1">
    <citation type="submission" date="2018-11" db="EMBL/GenBank/DDBJ databases">
        <authorList>
            <person name="Alioto T."/>
            <person name="Alioto T."/>
        </authorList>
    </citation>
    <scope>NUCLEOTIDE SEQUENCE</scope>
</reference>
<dbReference type="InterPro" id="IPR024134">
    <property type="entry name" value="SOD_Cu/Zn_/chaperone"/>
</dbReference>
<dbReference type="InterPro" id="IPR001424">
    <property type="entry name" value="SOD_Cu_Zn_dom"/>
</dbReference>
<feature type="domain" description="Superoxide dismutase copper/zinc binding" evidence="2">
    <location>
        <begin position="88"/>
        <end position="228"/>
    </location>
</feature>
<evidence type="ECO:0000313" key="3">
    <source>
        <dbReference type="EMBL" id="VDI72134.1"/>
    </source>
</evidence>
<dbReference type="AlphaFoldDB" id="A0A8B6H1K7"/>
<dbReference type="PRINTS" id="PR00068">
    <property type="entry name" value="CUZNDISMTASE"/>
</dbReference>
<feature type="region of interest" description="Disordered" evidence="1">
    <location>
        <begin position="257"/>
        <end position="322"/>
    </location>
</feature>
<feature type="compositionally biased region" description="Low complexity" evidence="1">
    <location>
        <begin position="312"/>
        <end position="322"/>
    </location>
</feature>
<dbReference type="Proteomes" id="UP000596742">
    <property type="component" value="Unassembled WGS sequence"/>
</dbReference>
<dbReference type="Pfam" id="PF00080">
    <property type="entry name" value="Sod_Cu"/>
    <property type="match status" value="1"/>
</dbReference>
<comment type="caution">
    <text evidence="3">The sequence shown here is derived from an EMBL/GenBank/DDBJ whole genome shotgun (WGS) entry which is preliminary data.</text>
</comment>
<feature type="compositionally biased region" description="Low complexity" evidence="1">
    <location>
        <begin position="7"/>
        <end position="28"/>
    </location>
</feature>
<dbReference type="InterPro" id="IPR036423">
    <property type="entry name" value="SOD-like_Cu/Zn_dom_sf"/>
</dbReference>
<sequence length="322" mass="33735">LIDVSTQGQNFGQGQQFPQVGAGQQPAAGQFQNVGGFGNPFGGVVPGQPTAPGQQPGAGRQFFMNLSQNPNNYRYATCYFNSSISNIKGRADFRQFLYGNPAVDIRIQVVGLPRSPVDTQRGVHIHEYGDNGDSCSRVGPHYNPTQTRHGGRNSFAFLRHVGDLGNMLQSKEGVSSTQFRDSVISLAGRNSVIGRSLVIKLERDDEGTGTNSASQMNGNARTPLACCTVGRASNSNWAKPYSEQDLAALSGGVFVPSNTNTAPTQVQPAQAQPLPQPQPQPQPPTNTGGGNPFLSFGTGAGAAGAGGGGAANPGTFNFGKRK</sequence>
<dbReference type="SUPFAM" id="SSF49329">
    <property type="entry name" value="Cu,Zn superoxide dismutase-like"/>
    <property type="match status" value="1"/>
</dbReference>
<organism evidence="3 4">
    <name type="scientific">Mytilus galloprovincialis</name>
    <name type="common">Mediterranean mussel</name>
    <dbReference type="NCBI Taxonomy" id="29158"/>
    <lineage>
        <taxon>Eukaryota</taxon>
        <taxon>Metazoa</taxon>
        <taxon>Spiralia</taxon>
        <taxon>Lophotrochozoa</taxon>
        <taxon>Mollusca</taxon>
        <taxon>Bivalvia</taxon>
        <taxon>Autobranchia</taxon>
        <taxon>Pteriomorphia</taxon>
        <taxon>Mytilida</taxon>
        <taxon>Mytiloidea</taxon>
        <taxon>Mytilidae</taxon>
        <taxon>Mytilinae</taxon>
        <taxon>Mytilus</taxon>
    </lineage>
</organism>
<dbReference type="OrthoDB" id="2015551at2759"/>
<gene>
    <name evidence="3" type="ORF">MGAL_10B019551</name>
</gene>
<dbReference type="CDD" id="cd00305">
    <property type="entry name" value="Cu-Zn_Superoxide_Dismutase"/>
    <property type="match status" value="1"/>
</dbReference>
<keyword evidence="4" id="KW-1185">Reference proteome</keyword>
<dbReference type="Gene3D" id="2.60.40.200">
    <property type="entry name" value="Superoxide dismutase, copper/zinc binding domain"/>
    <property type="match status" value="1"/>
</dbReference>
<feature type="compositionally biased region" description="Low complexity" evidence="1">
    <location>
        <begin position="259"/>
        <end position="273"/>
    </location>
</feature>
<protein>
    <recommendedName>
        <fullName evidence="2">Superoxide dismutase copper/zinc binding domain-containing protein</fullName>
    </recommendedName>
</protein>
<feature type="non-terminal residue" evidence="3">
    <location>
        <position position="1"/>
    </location>
</feature>
<feature type="compositionally biased region" description="Pro residues" evidence="1">
    <location>
        <begin position="274"/>
        <end position="284"/>
    </location>
</feature>
<evidence type="ECO:0000256" key="1">
    <source>
        <dbReference type="SAM" id="MobiDB-lite"/>
    </source>
</evidence>
<dbReference type="PANTHER" id="PTHR10003">
    <property type="entry name" value="SUPEROXIDE DISMUTASE CU-ZN -RELATED"/>
    <property type="match status" value="1"/>
</dbReference>
<name>A0A8B6H1K7_MYTGA</name>
<accession>A0A8B6H1K7</accession>
<dbReference type="GO" id="GO:0006801">
    <property type="term" value="P:superoxide metabolic process"/>
    <property type="evidence" value="ECO:0007669"/>
    <property type="project" value="InterPro"/>
</dbReference>
<evidence type="ECO:0000259" key="2">
    <source>
        <dbReference type="Pfam" id="PF00080"/>
    </source>
</evidence>